<dbReference type="EC" id="2.7.11.1" evidence="1"/>
<accession>A0AAW0XUQ7</accession>
<dbReference type="SUPFAM" id="SSF56112">
    <property type="entry name" value="Protein kinase-like (PK-like)"/>
    <property type="match status" value="1"/>
</dbReference>
<keyword evidence="5" id="KW-0418">Kinase</keyword>
<protein>
    <recommendedName>
        <fullName evidence="1">non-specific serine/threonine protein kinase</fullName>
        <ecNumber evidence="1">2.7.11.1</ecNumber>
    </recommendedName>
</protein>
<comment type="catalytic activity">
    <reaction evidence="7">
        <text>L-threonyl-[protein] + ATP = O-phospho-L-threonyl-[protein] + ADP + H(+)</text>
        <dbReference type="Rhea" id="RHEA:46608"/>
        <dbReference type="Rhea" id="RHEA-COMP:11060"/>
        <dbReference type="Rhea" id="RHEA-COMP:11605"/>
        <dbReference type="ChEBI" id="CHEBI:15378"/>
        <dbReference type="ChEBI" id="CHEBI:30013"/>
        <dbReference type="ChEBI" id="CHEBI:30616"/>
        <dbReference type="ChEBI" id="CHEBI:61977"/>
        <dbReference type="ChEBI" id="CHEBI:456216"/>
        <dbReference type="EC" id="2.7.11.1"/>
    </reaction>
</comment>
<keyword evidence="3" id="KW-0808">Transferase</keyword>
<evidence type="ECO:0000256" key="8">
    <source>
        <dbReference type="ARBA" id="ARBA00048679"/>
    </source>
</evidence>
<dbReference type="InterPro" id="IPR011009">
    <property type="entry name" value="Kinase-like_dom_sf"/>
</dbReference>
<dbReference type="Gene3D" id="1.10.510.10">
    <property type="entry name" value="Transferase(Phosphotransferase) domain 1"/>
    <property type="match status" value="1"/>
</dbReference>
<comment type="caution">
    <text evidence="10">The sequence shown here is derived from an EMBL/GenBank/DDBJ whole genome shotgun (WGS) entry which is preliminary data.</text>
</comment>
<dbReference type="InterPro" id="IPR051131">
    <property type="entry name" value="NEK_Ser/Thr_kinase_NIMA"/>
</dbReference>
<dbReference type="PROSITE" id="PS50011">
    <property type="entry name" value="PROTEIN_KINASE_DOM"/>
    <property type="match status" value="1"/>
</dbReference>
<evidence type="ECO:0000313" key="11">
    <source>
        <dbReference type="Proteomes" id="UP001445076"/>
    </source>
</evidence>
<proteinExistence type="predicted"/>
<dbReference type="Pfam" id="PF00069">
    <property type="entry name" value="Pkinase"/>
    <property type="match status" value="1"/>
</dbReference>
<organism evidence="10 11">
    <name type="scientific">Cherax quadricarinatus</name>
    <name type="common">Australian red claw crayfish</name>
    <dbReference type="NCBI Taxonomy" id="27406"/>
    <lineage>
        <taxon>Eukaryota</taxon>
        <taxon>Metazoa</taxon>
        <taxon>Ecdysozoa</taxon>
        <taxon>Arthropoda</taxon>
        <taxon>Crustacea</taxon>
        <taxon>Multicrustacea</taxon>
        <taxon>Malacostraca</taxon>
        <taxon>Eumalacostraca</taxon>
        <taxon>Eucarida</taxon>
        <taxon>Decapoda</taxon>
        <taxon>Pleocyemata</taxon>
        <taxon>Astacidea</taxon>
        <taxon>Parastacoidea</taxon>
        <taxon>Parastacidae</taxon>
        <taxon>Cherax</taxon>
    </lineage>
</organism>
<dbReference type="PANTHER" id="PTHR44899:SF10">
    <property type="entry name" value="NIMA-RELATED KINASE 2"/>
    <property type="match status" value="1"/>
</dbReference>
<evidence type="ECO:0000256" key="2">
    <source>
        <dbReference type="ARBA" id="ARBA00022527"/>
    </source>
</evidence>
<feature type="non-terminal residue" evidence="10">
    <location>
        <position position="135"/>
    </location>
</feature>
<name>A0AAW0XUQ7_CHEQU</name>
<dbReference type="Proteomes" id="UP001445076">
    <property type="component" value="Unassembled WGS sequence"/>
</dbReference>
<feature type="domain" description="Protein kinase" evidence="9">
    <location>
        <begin position="1"/>
        <end position="89"/>
    </location>
</feature>
<comment type="catalytic activity">
    <reaction evidence="8">
        <text>L-seryl-[protein] + ATP = O-phospho-L-seryl-[protein] + ADP + H(+)</text>
        <dbReference type="Rhea" id="RHEA:17989"/>
        <dbReference type="Rhea" id="RHEA-COMP:9863"/>
        <dbReference type="Rhea" id="RHEA-COMP:11604"/>
        <dbReference type="ChEBI" id="CHEBI:15378"/>
        <dbReference type="ChEBI" id="CHEBI:29999"/>
        <dbReference type="ChEBI" id="CHEBI:30616"/>
        <dbReference type="ChEBI" id="CHEBI:83421"/>
        <dbReference type="ChEBI" id="CHEBI:456216"/>
        <dbReference type="EC" id="2.7.11.1"/>
    </reaction>
</comment>
<keyword evidence="6" id="KW-0067">ATP-binding</keyword>
<evidence type="ECO:0000256" key="3">
    <source>
        <dbReference type="ARBA" id="ARBA00022679"/>
    </source>
</evidence>
<evidence type="ECO:0000256" key="4">
    <source>
        <dbReference type="ARBA" id="ARBA00022741"/>
    </source>
</evidence>
<dbReference type="AlphaFoldDB" id="A0AAW0XUQ7"/>
<dbReference type="InterPro" id="IPR000719">
    <property type="entry name" value="Prot_kinase_dom"/>
</dbReference>
<evidence type="ECO:0000256" key="7">
    <source>
        <dbReference type="ARBA" id="ARBA00047899"/>
    </source>
</evidence>
<keyword evidence="2" id="KW-0723">Serine/threonine-protein kinase</keyword>
<dbReference type="GO" id="GO:0005524">
    <property type="term" value="F:ATP binding"/>
    <property type="evidence" value="ECO:0007669"/>
    <property type="project" value="UniProtKB-KW"/>
</dbReference>
<dbReference type="GO" id="GO:0004674">
    <property type="term" value="F:protein serine/threonine kinase activity"/>
    <property type="evidence" value="ECO:0007669"/>
    <property type="project" value="UniProtKB-KW"/>
</dbReference>
<sequence>MSPEVIEGQDYNEKSDMWSLGCLIYELCALHPPFQATTHKQLAAKIREARYERIPIQYSNALQEVLGFLLTYEDFLRPTALVVLHHSALVAHTASKKDRQGDDPLYHSLSHRVLLSAGNQPKKLEVVQDIEVSKE</sequence>
<keyword evidence="11" id="KW-1185">Reference proteome</keyword>
<keyword evidence="4" id="KW-0547">Nucleotide-binding</keyword>
<gene>
    <name evidence="10" type="ORF">OTU49_002351</name>
</gene>
<dbReference type="PANTHER" id="PTHR44899">
    <property type="entry name" value="CAMK FAMILY PROTEIN KINASE"/>
    <property type="match status" value="1"/>
</dbReference>
<dbReference type="EMBL" id="JARKIK010000030">
    <property type="protein sequence ID" value="KAK8741704.1"/>
    <property type="molecule type" value="Genomic_DNA"/>
</dbReference>
<evidence type="ECO:0000313" key="10">
    <source>
        <dbReference type="EMBL" id="KAK8741704.1"/>
    </source>
</evidence>
<evidence type="ECO:0000256" key="1">
    <source>
        <dbReference type="ARBA" id="ARBA00012513"/>
    </source>
</evidence>
<evidence type="ECO:0000259" key="9">
    <source>
        <dbReference type="PROSITE" id="PS50011"/>
    </source>
</evidence>
<reference evidence="10 11" key="1">
    <citation type="journal article" date="2024" name="BMC Genomics">
        <title>Genome assembly of redclaw crayfish (Cherax quadricarinatus) provides insights into its immune adaptation and hypoxia tolerance.</title>
        <authorList>
            <person name="Liu Z."/>
            <person name="Zheng J."/>
            <person name="Li H."/>
            <person name="Fang K."/>
            <person name="Wang S."/>
            <person name="He J."/>
            <person name="Zhou D."/>
            <person name="Weng S."/>
            <person name="Chi M."/>
            <person name="Gu Z."/>
            <person name="He J."/>
            <person name="Li F."/>
            <person name="Wang M."/>
        </authorList>
    </citation>
    <scope>NUCLEOTIDE SEQUENCE [LARGE SCALE GENOMIC DNA]</scope>
    <source>
        <strain evidence="10">ZL_2023a</strain>
    </source>
</reference>
<evidence type="ECO:0000256" key="5">
    <source>
        <dbReference type="ARBA" id="ARBA00022777"/>
    </source>
</evidence>
<evidence type="ECO:0000256" key="6">
    <source>
        <dbReference type="ARBA" id="ARBA00022840"/>
    </source>
</evidence>